<organism evidence="1 2">
    <name type="scientific">Magnetofaba australis IT-1</name>
    <dbReference type="NCBI Taxonomy" id="1434232"/>
    <lineage>
        <taxon>Bacteria</taxon>
        <taxon>Pseudomonadati</taxon>
        <taxon>Pseudomonadota</taxon>
        <taxon>Magnetococcia</taxon>
        <taxon>Magnetococcales</taxon>
        <taxon>Magnetococcaceae</taxon>
        <taxon>Magnetofaba</taxon>
    </lineage>
</organism>
<proteinExistence type="predicted"/>
<dbReference type="EMBL" id="LVJN01000019">
    <property type="protein sequence ID" value="OSM04334.1"/>
    <property type="molecule type" value="Genomic_DNA"/>
</dbReference>
<dbReference type="AlphaFoldDB" id="A0A1Y2K5N8"/>
<reference evidence="1 2" key="1">
    <citation type="journal article" date="2016" name="BMC Genomics">
        <title>Combined genomic and structural analyses of a cultured magnetotactic bacterium reveals its niche adaptation to a dynamic environment.</title>
        <authorList>
            <person name="Araujo A.C."/>
            <person name="Morillo V."/>
            <person name="Cypriano J."/>
            <person name="Teixeira L.C."/>
            <person name="Leao P."/>
            <person name="Lyra S."/>
            <person name="Almeida L.G."/>
            <person name="Bazylinski D.A."/>
            <person name="Vasconcellos A.T."/>
            <person name="Abreu F."/>
            <person name="Lins U."/>
        </authorList>
    </citation>
    <scope>NUCLEOTIDE SEQUENCE [LARGE SCALE GENOMIC DNA]</scope>
    <source>
        <strain evidence="1 2">IT-1</strain>
    </source>
</reference>
<sequence>MCLKMSEKLTKKFLFSLPEGKYLVSNTYEYPGRPCYSAYVSLKEERLEQWREIREKNAHYRFCHVYETKEDCVLWHKSMMCEEHLGKYGVSLD</sequence>
<comment type="caution">
    <text evidence="1">The sequence shown here is derived from an EMBL/GenBank/DDBJ whole genome shotgun (WGS) entry which is preliminary data.</text>
</comment>
<name>A0A1Y2K5N8_9PROT</name>
<evidence type="ECO:0000313" key="2">
    <source>
        <dbReference type="Proteomes" id="UP000194003"/>
    </source>
</evidence>
<keyword evidence="2" id="KW-1185">Reference proteome</keyword>
<dbReference type="Proteomes" id="UP000194003">
    <property type="component" value="Unassembled WGS sequence"/>
</dbReference>
<evidence type="ECO:0000313" key="1">
    <source>
        <dbReference type="EMBL" id="OSM04334.1"/>
    </source>
</evidence>
<accession>A0A1Y2K5N8</accession>
<gene>
    <name evidence="1" type="ORF">MAIT1_04224</name>
</gene>
<protein>
    <submittedName>
        <fullName evidence="1">Uncharacterized protein</fullName>
    </submittedName>
</protein>